<dbReference type="OrthoDB" id="105234at2759"/>
<evidence type="ECO:0000313" key="2">
    <source>
        <dbReference type="Proteomes" id="UP000052943"/>
    </source>
</evidence>
<reference evidence="1 2" key="1">
    <citation type="submission" date="2015-11" db="EMBL/GenBank/DDBJ databases">
        <title>Genomes and virulence difference between two physiological races of Phytophthora nicotianae.</title>
        <authorList>
            <person name="Liu H."/>
            <person name="Ma X."/>
            <person name="Yu H."/>
            <person name="Fang D."/>
            <person name="Li Y."/>
            <person name="Wang X."/>
            <person name="Wang W."/>
            <person name="Dong Y."/>
            <person name="Xiao B."/>
        </authorList>
    </citation>
    <scope>NUCLEOTIDE SEQUENCE [LARGE SCALE GENOMIC DNA]</scope>
    <source>
        <strain evidence="2">race 0</strain>
    </source>
</reference>
<protein>
    <submittedName>
        <fullName evidence="1">Uncharacterized protein</fullName>
    </submittedName>
</protein>
<comment type="caution">
    <text evidence="1">The sequence shown here is derived from an EMBL/GenBank/DDBJ whole genome shotgun (WGS) entry which is preliminary data.</text>
</comment>
<dbReference type="AlphaFoldDB" id="A0A0W8C314"/>
<proteinExistence type="predicted"/>
<sequence>MAPKLFSDCGLLLPDNRETICSPNSPVVPHKVWTGCNDQQYICQDNTTSDWYCSDSECGAAHTPPGFNDVPCNASQYTCDGVLMFLNDNRAAKPPNYEDYPVEIVDEQRCKKEYGEDEAAVRCRCLRDPSVAAGPQSTLVITLALSILLVLHTTADAG</sequence>
<evidence type="ECO:0000313" key="1">
    <source>
        <dbReference type="EMBL" id="KUF78460.1"/>
    </source>
</evidence>
<accession>A0A0W8C314</accession>
<organism evidence="1 2">
    <name type="scientific">Phytophthora nicotianae</name>
    <name type="common">Potato buckeye rot agent</name>
    <name type="synonym">Phytophthora parasitica</name>
    <dbReference type="NCBI Taxonomy" id="4792"/>
    <lineage>
        <taxon>Eukaryota</taxon>
        <taxon>Sar</taxon>
        <taxon>Stramenopiles</taxon>
        <taxon>Oomycota</taxon>
        <taxon>Peronosporomycetes</taxon>
        <taxon>Peronosporales</taxon>
        <taxon>Peronosporaceae</taxon>
        <taxon>Phytophthora</taxon>
    </lineage>
</organism>
<dbReference type="EMBL" id="LNFO01005326">
    <property type="protein sequence ID" value="KUF78460.1"/>
    <property type="molecule type" value="Genomic_DNA"/>
</dbReference>
<gene>
    <name evidence="1" type="ORF">AM587_10007006</name>
</gene>
<name>A0A0W8C314_PHYNI</name>
<dbReference type="Proteomes" id="UP000052943">
    <property type="component" value="Unassembled WGS sequence"/>
</dbReference>